<feature type="transmembrane region" description="Helical" evidence="7">
    <location>
        <begin position="77"/>
        <end position="95"/>
    </location>
</feature>
<dbReference type="SMART" id="SM00382">
    <property type="entry name" value="AAA"/>
    <property type="match status" value="1"/>
</dbReference>
<dbReference type="Gene3D" id="1.20.1560.10">
    <property type="entry name" value="ABC transporter type 1, transmembrane domain"/>
    <property type="match status" value="1"/>
</dbReference>
<dbReference type="RefSeq" id="WP_284331439.1">
    <property type="nucleotide sequence ID" value="NZ_BSOA01000013.1"/>
</dbReference>
<dbReference type="CDD" id="cd07346">
    <property type="entry name" value="ABC_6TM_exporters"/>
    <property type="match status" value="1"/>
</dbReference>
<comment type="caution">
    <text evidence="10">The sequence shown here is derived from an EMBL/GenBank/DDBJ whole genome shotgun (WGS) entry which is preliminary data.</text>
</comment>
<dbReference type="InterPro" id="IPR003593">
    <property type="entry name" value="AAA+_ATPase"/>
</dbReference>
<accession>A0ABQ5X9L8</accession>
<dbReference type="InterPro" id="IPR011527">
    <property type="entry name" value="ABC1_TM_dom"/>
</dbReference>
<feature type="transmembrane region" description="Helical" evidence="7">
    <location>
        <begin position="153"/>
        <end position="173"/>
    </location>
</feature>
<keyword evidence="11" id="KW-1185">Reference proteome</keyword>
<reference evidence="11" key="1">
    <citation type="journal article" date="2019" name="Int. J. Syst. Evol. Microbiol.">
        <title>The Global Catalogue of Microorganisms (GCM) 10K type strain sequencing project: providing services to taxonomists for standard genome sequencing and annotation.</title>
        <authorList>
            <consortium name="The Broad Institute Genomics Platform"/>
            <consortium name="The Broad Institute Genome Sequencing Center for Infectious Disease"/>
            <person name="Wu L."/>
            <person name="Ma J."/>
        </authorList>
    </citation>
    <scope>NUCLEOTIDE SEQUENCE [LARGE SCALE GENOMIC DNA]</scope>
    <source>
        <strain evidence="11">NBRC 111981</strain>
    </source>
</reference>
<evidence type="ECO:0000313" key="11">
    <source>
        <dbReference type="Proteomes" id="UP001156627"/>
    </source>
</evidence>
<keyword evidence="2 7" id="KW-0812">Transmembrane</keyword>
<feature type="transmembrane region" description="Helical" evidence="7">
    <location>
        <begin position="37"/>
        <end position="57"/>
    </location>
</feature>
<dbReference type="PROSITE" id="PS50929">
    <property type="entry name" value="ABC_TM1F"/>
    <property type="match status" value="1"/>
</dbReference>
<dbReference type="SUPFAM" id="SSF90123">
    <property type="entry name" value="ABC transporter transmembrane region"/>
    <property type="match status" value="1"/>
</dbReference>
<dbReference type="EMBL" id="BSOA01000013">
    <property type="protein sequence ID" value="GLQ87939.1"/>
    <property type="molecule type" value="Genomic_DNA"/>
</dbReference>
<evidence type="ECO:0000256" key="3">
    <source>
        <dbReference type="ARBA" id="ARBA00022741"/>
    </source>
</evidence>
<dbReference type="InterPro" id="IPR036640">
    <property type="entry name" value="ABC1_TM_sf"/>
</dbReference>
<dbReference type="PANTHER" id="PTHR43394">
    <property type="entry name" value="ATP-DEPENDENT PERMEASE MDL1, MITOCHONDRIAL"/>
    <property type="match status" value="1"/>
</dbReference>
<gene>
    <name evidence="10" type="ORF">GCM10007898_15070</name>
</gene>
<evidence type="ECO:0000256" key="5">
    <source>
        <dbReference type="ARBA" id="ARBA00022989"/>
    </source>
</evidence>
<dbReference type="PANTHER" id="PTHR43394:SF1">
    <property type="entry name" value="ATP-BINDING CASSETTE SUB-FAMILY B MEMBER 10, MITOCHONDRIAL"/>
    <property type="match status" value="1"/>
</dbReference>
<keyword evidence="6 7" id="KW-0472">Membrane</keyword>
<evidence type="ECO:0000259" key="9">
    <source>
        <dbReference type="PROSITE" id="PS50929"/>
    </source>
</evidence>
<dbReference type="Pfam" id="PF00664">
    <property type="entry name" value="ABC_membrane"/>
    <property type="match status" value="1"/>
</dbReference>
<proteinExistence type="predicted"/>
<keyword evidence="5 7" id="KW-1133">Transmembrane helix</keyword>
<comment type="subcellular location">
    <subcellularLocation>
        <location evidence="1">Cell membrane</location>
        <topology evidence="1">Multi-pass membrane protein</topology>
    </subcellularLocation>
</comment>
<dbReference type="Gene3D" id="3.40.50.300">
    <property type="entry name" value="P-loop containing nucleotide triphosphate hydrolases"/>
    <property type="match status" value="1"/>
</dbReference>
<dbReference type="InterPro" id="IPR039421">
    <property type="entry name" value="Type_1_exporter"/>
</dbReference>
<dbReference type="SUPFAM" id="SSF52540">
    <property type="entry name" value="P-loop containing nucleoside triphosphate hydrolases"/>
    <property type="match status" value="1"/>
</dbReference>
<feature type="transmembrane region" description="Helical" evidence="7">
    <location>
        <begin position="179"/>
        <end position="199"/>
    </location>
</feature>
<name>A0ABQ5X9L8_9GAMM</name>
<dbReference type="InterPro" id="IPR027417">
    <property type="entry name" value="P-loop_NTPase"/>
</dbReference>
<organism evidence="10 11">
    <name type="scientific">Dyella flagellata</name>
    <dbReference type="NCBI Taxonomy" id="1867833"/>
    <lineage>
        <taxon>Bacteria</taxon>
        <taxon>Pseudomonadati</taxon>
        <taxon>Pseudomonadota</taxon>
        <taxon>Gammaproteobacteria</taxon>
        <taxon>Lysobacterales</taxon>
        <taxon>Rhodanobacteraceae</taxon>
        <taxon>Dyella</taxon>
    </lineage>
</organism>
<dbReference type="Proteomes" id="UP001156627">
    <property type="component" value="Unassembled WGS sequence"/>
</dbReference>
<sequence length="632" mass="69576">MNQARAATEQETKSLFTLARSSLPLVWELVRPRRYRLLLGLAMLLVSRAAGLVIPYAPKLVIDTVIGEHQYYLLRPLFAVLIAAVLLQGMTNYALNQLLSIEGRRLITDMRCRVQAHISKLPVAFFDTTKTGMLVSRVMTDVNGIQNLVGQGLIELLGGLITAAFVLIILFHISLPLTLITLGFLAALCGFLGVCFKLIRPLFRESGRIASEVTGRLVESFSGIRLVKGYRAETREQRVFAAGANRLQENAIKTVTLGSVMGTVAIMDVRFMSAVVLCVGAQQAIAHHITAGSLFSYLMYLAIVVAPITQMASFGTQLAEALAGLDRTREILSVQPEDQAPERTASMASVQGHIQFRDVTFEYEQDKPVLHGVTFEAKPGTVTALVGPSGSGKSTITALISAFYKPSRGKVLVDGVDLDTVRLSSYRPSLGIVPQESFLFDGTIRENVAFSTRNRSEEAFLHACHLAHVDEFADHLENKYETTIGERGVRLSGGQRQRISIARAILAAPKILILDEATSNLDSESEAFIQDSLRHLMKDRTTFVIAHRLSTARQADQILVVEAGRIVEHGTHASLYAQKGRYFDLYSKQHDVEANTFKGIEEEQLSTRGRKRGQRLADQSNDGDLRALDELL</sequence>
<evidence type="ECO:0000259" key="8">
    <source>
        <dbReference type="PROSITE" id="PS50893"/>
    </source>
</evidence>
<dbReference type="InterPro" id="IPR017871">
    <property type="entry name" value="ABC_transporter-like_CS"/>
</dbReference>
<dbReference type="InterPro" id="IPR003439">
    <property type="entry name" value="ABC_transporter-like_ATP-bd"/>
</dbReference>
<evidence type="ECO:0000256" key="4">
    <source>
        <dbReference type="ARBA" id="ARBA00022840"/>
    </source>
</evidence>
<keyword evidence="4 10" id="KW-0067">ATP-binding</keyword>
<dbReference type="Pfam" id="PF00005">
    <property type="entry name" value="ABC_tran"/>
    <property type="match status" value="1"/>
</dbReference>
<feature type="domain" description="ABC transporter" evidence="8">
    <location>
        <begin position="354"/>
        <end position="588"/>
    </location>
</feature>
<evidence type="ECO:0000256" key="7">
    <source>
        <dbReference type="SAM" id="Phobius"/>
    </source>
</evidence>
<evidence type="ECO:0000256" key="1">
    <source>
        <dbReference type="ARBA" id="ARBA00004651"/>
    </source>
</evidence>
<feature type="transmembrane region" description="Helical" evidence="7">
    <location>
        <begin position="297"/>
        <end position="319"/>
    </location>
</feature>
<feature type="domain" description="ABC transmembrane type-1" evidence="9">
    <location>
        <begin position="38"/>
        <end position="320"/>
    </location>
</feature>
<dbReference type="GO" id="GO:0005524">
    <property type="term" value="F:ATP binding"/>
    <property type="evidence" value="ECO:0007669"/>
    <property type="project" value="UniProtKB-KW"/>
</dbReference>
<keyword evidence="3" id="KW-0547">Nucleotide-binding</keyword>
<evidence type="ECO:0000313" key="10">
    <source>
        <dbReference type="EMBL" id="GLQ87939.1"/>
    </source>
</evidence>
<evidence type="ECO:0000256" key="6">
    <source>
        <dbReference type="ARBA" id="ARBA00023136"/>
    </source>
</evidence>
<evidence type="ECO:0000256" key="2">
    <source>
        <dbReference type="ARBA" id="ARBA00022692"/>
    </source>
</evidence>
<dbReference type="PROSITE" id="PS00211">
    <property type="entry name" value="ABC_TRANSPORTER_1"/>
    <property type="match status" value="1"/>
</dbReference>
<dbReference type="PROSITE" id="PS50893">
    <property type="entry name" value="ABC_TRANSPORTER_2"/>
    <property type="match status" value="1"/>
</dbReference>
<protein>
    <submittedName>
        <fullName evidence="10">ABC transporter ATP-binding protein</fullName>
    </submittedName>
</protein>